<evidence type="ECO:0000256" key="7">
    <source>
        <dbReference type="RuleBase" id="RU361270"/>
    </source>
</evidence>
<evidence type="ECO:0000313" key="9">
    <source>
        <dbReference type="EMBL" id="TFY64296.1"/>
    </source>
</evidence>
<organism evidence="9 10">
    <name type="scientific">Rhodofomes roseus</name>
    <dbReference type="NCBI Taxonomy" id="34475"/>
    <lineage>
        <taxon>Eukaryota</taxon>
        <taxon>Fungi</taxon>
        <taxon>Dikarya</taxon>
        <taxon>Basidiomycota</taxon>
        <taxon>Agaricomycotina</taxon>
        <taxon>Agaricomycetes</taxon>
        <taxon>Polyporales</taxon>
        <taxon>Rhodofomes</taxon>
    </lineage>
</organism>
<evidence type="ECO:0000256" key="6">
    <source>
        <dbReference type="ARBA" id="ARBA00022801"/>
    </source>
</evidence>
<evidence type="ECO:0000256" key="5">
    <source>
        <dbReference type="ARBA" id="ARBA00022631"/>
    </source>
</evidence>
<evidence type="ECO:0000256" key="1">
    <source>
        <dbReference type="ARBA" id="ARBA00001043"/>
    </source>
</evidence>
<evidence type="ECO:0000313" key="10">
    <source>
        <dbReference type="Proteomes" id="UP000298390"/>
    </source>
</evidence>
<dbReference type="Pfam" id="PF00576">
    <property type="entry name" value="Transthyretin"/>
    <property type="match status" value="1"/>
</dbReference>
<dbReference type="InterPro" id="IPR023416">
    <property type="entry name" value="Transthyretin/HIU_hydrolase_d"/>
</dbReference>
<evidence type="ECO:0000256" key="4">
    <source>
        <dbReference type="ARBA" id="ARBA00011881"/>
    </source>
</evidence>
<reference evidence="9 10" key="1">
    <citation type="submission" date="2019-01" db="EMBL/GenBank/DDBJ databases">
        <title>Genome sequencing of the rare red list fungi Fomitopsis rosea.</title>
        <authorList>
            <person name="Buettner E."/>
            <person name="Kellner H."/>
        </authorList>
    </citation>
    <scope>NUCLEOTIDE SEQUENCE [LARGE SCALE GENOMIC DNA]</scope>
    <source>
        <strain evidence="9 10">DSM 105464</strain>
    </source>
</reference>
<dbReference type="Gene3D" id="2.60.40.180">
    <property type="entry name" value="Transthyretin/hydroxyisourate hydrolase domain"/>
    <property type="match status" value="1"/>
</dbReference>
<comment type="caution">
    <text evidence="9">The sequence shown here is derived from an EMBL/GenBank/DDBJ whole genome shotgun (WGS) entry which is preliminary data.</text>
</comment>
<dbReference type="NCBIfam" id="TIGR02962">
    <property type="entry name" value="hdxy_isourate"/>
    <property type="match status" value="1"/>
</dbReference>
<dbReference type="InterPro" id="IPR023419">
    <property type="entry name" value="Transthyretin_CS"/>
</dbReference>
<accession>A0A4Y9YNY0</accession>
<dbReference type="Proteomes" id="UP000298390">
    <property type="component" value="Unassembled WGS sequence"/>
</dbReference>
<dbReference type="PROSITE" id="PS00769">
    <property type="entry name" value="TRANSTHYRETIN_2"/>
    <property type="match status" value="1"/>
</dbReference>
<evidence type="ECO:0000259" key="8">
    <source>
        <dbReference type="SMART" id="SM00095"/>
    </source>
</evidence>
<name>A0A4Y9YNY0_9APHY</name>
<dbReference type="EMBL" id="SEKV01000103">
    <property type="protein sequence ID" value="TFY64296.1"/>
    <property type="molecule type" value="Genomic_DNA"/>
</dbReference>
<dbReference type="CDD" id="cd05822">
    <property type="entry name" value="TLP_HIUase"/>
    <property type="match status" value="1"/>
</dbReference>
<dbReference type="InterPro" id="IPR014306">
    <property type="entry name" value="Hydroxyisourate_hydrolase"/>
</dbReference>
<comment type="catalytic activity">
    <reaction evidence="1 7">
        <text>5-hydroxyisourate + H2O = 5-hydroxy-2-oxo-4-ureido-2,5-dihydro-1H-imidazole-5-carboxylate + H(+)</text>
        <dbReference type="Rhea" id="RHEA:23736"/>
        <dbReference type="ChEBI" id="CHEBI:15377"/>
        <dbReference type="ChEBI" id="CHEBI:15378"/>
        <dbReference type="ChEBI" id="CHEBI:18072"/>
        <dbReference type="ChEBI" id="CHEBI:58639"/>
        <dbReference type="EC" id="3.5.2.17"/>
    </reaction>
</comment>
<dbReference type="AlphaFoldDB" id="A0A4Y9YNY0"/>
<comment type="similarity">
    <text evidence="3 7">Belongs to the transthyretin family. 5-hydroxyisourate hydrolase subfamily.</text>
</comment>
<dbReference type="GO" id="GO:0006144">
    <property type="term" value="P:purine nucleobase metabolic process"/>
    <property type="evidence" value="ECO:0007669"/>
    <property type="project" value="UniProtKB-KW"/>
</dbReference>
<dbReference type="PANTHER" id="PTHR10395:SF7">
    <property type="entry name" value="5-HYDROXYISOURATE HYDROLASE"/>
    <property type="match status" value="1"/>
</dbReference>
<comment type="function">
    <text evidence="2">Catalyzes the hydrolysis of 5-hydroxyisourate (HIU) to 2-oxo-4-hydroxy-4-carboxy-5-ureidoimidazoline (OHCU).</text>
</comment>
<comment type="subunit">
    <text evidence="4 7">Homotetramer.</text>
</comment>
<dbReference type="PROSITE" id="PS00768">
    <property type="entry name" value="TRANSTHYRETIN_1"/>
    <property type="match status" value="1"/>
</dbReference>
<dbReference type="GO" id="GO:0033971">
    <property type="term" value="F:hydroxyisourate hydrolase activity"/>
    <property type="evidence" value="ECO:0007669"/>
    <property type="project" value="UniProtKB-EC"/>
</dbReference>
<dbReference type="PANTHER" id="PTHR10395">
    <property type="entry name" value="URICASE AND TRANSTHYRETIN-RELATED"/>
    <property type="match status" value="1"/>
</dbReference>
<dbReference type="SMART" id="SM00095">
    <property type="entry name" value="TR_THY"/>
    <property type="match status" value="1"/>
</dbReference>
<evidence type="ECO:0000256" key="2">
    <source>
        <dbReference type="ARBA" id="ARBA00002704"/>
    </source>
</evidence>
<feature type="domain" description="Transthyretin/hydroxyisourate hydrolase" evidence="8">
    <location>
        <begin position="1"/>
        <end position="134"/>
    </location>
</feature>
<sequence>MSKSPITCHVLDSSLGKPAAGVRVRLQEYNPIAEAAAALEPLVEGETDSDGRCMQLWPKATEGQTQEELAKLKAGAMYKVFFKTKEYFEGTGRKCFYPWVEITFEVQDPDQHYHIPLLISPYSYTTYRGINNCA</sequence>
<keyword evidence="5 7" id="KW-0659">Purine metabolism</keyword>
<dbReference type="InterPro" id="IPR023418">
    <property type="entry name" value="Thyroxine_BS"/>
</dbReference>
<dbReference type="InterPro" id="IPR036817">
    <property type="entry name" value="Transthyretin/HIU_hydrolase_sf"/>
</dbReference>
<proteinExistence type="inferred from homology"/>
<protein>
    <recommendedName>
        <fullName evidence="7">5-hydroxyisourate hydrolase</fullName>
        <shortName evidence="7">HIU hydrolase</shortName>
        <shortName evidence="7">HIUHase</shortName>
        <ecNumber evidence="7">3.5.2.17</ecNumber>
    </recommendedName>
</protein>
<gene>
    <name evidence="9" type="ORF">EVJ58_g2728</name>
</gene>
<dbReference type="SUPFAM" id="SSF49472">
    <property type="entry name" value="Transthyretin (synonym: prealbumin)"/>
    <property type="match status" value="1"/>
</dbReference>
<dbReference type="STRING" id="34475.A0A4Y9YNY0"/>
<dbReference type="EC" id="3.5.2.17" evidence="7"/>
<keyword evidence="6 7" id="KW-0378">Hydrolase</keyword>
<evidence type="ECO:0000256" key="3">
    <source>
        <dbReference type="ARBA" id="ARBA00009850"/>
    </source>
</evidence>